<dbReference type="GO" id="GO:0003677">
    <property type="term" value="F:DNA binding"/>
    <property type="evidence" value="ECO:0007669"/>
    <property type="project" value="InterPro"/>
</dbReference>
<dbReference type="SUPFAM" id="SSF46955">
    <property type="entry name" value="Putative DNA-binding domain"/>
    <property type="match status" value="1"/>
</dbReference>
<protein>
    <submittedName>
        <fullName evidence="2">DNA binding domain, excisionase family</fullName>
    </submittedName>
</protein>
<dbReference type="InterPro" id="IPR009061">
    <property type="entry name" value="DNA-bd_dom_put_sf"/>
</dbReference>
<dbReference type="PATRIC" id="fig|1503.3.peg.511"/>
<reference evidence="3" key="1">
    <citation type="submission" date="2015-07" db="EMBL/GenBank/DDBJ databases">
        <title>Draft genome sequence of the purine-degrading Gottschalkia purinilyticum DSM 1384 (formerly Clostridium purinilyticum).</title>
        <authorList>
            <person name="Poehlein A."/>
            <person name="Schiel-Bengelsdorf B."/>
            <person name="Bengelsdorf F.R."/>
            <person name="Daniel R."/>
            <person name="Duerre P."/>
        </authorList>
    </citation>
    <scope>NUCLEOTIDE SEQUENCE [LARGE SCALE GENOMIC DNA]</scope>
    <source>
        <strain evidence="3">DSM 1384</strain>
    </source>
</reference>
<dbReference type="Proteomes" id="UP000037267">
    <property type="component" value="Unassembled WGS sequence"/>
</dbReference>
<organism evidence="2 3">
    <name type="scientific">Gottschalkia purinilytica</name>
    <name type="common">Clostridium purinilyticum</name>
    <dbReference type="NCBI Taxonomy" id="1503"/>
    <lineage>
        <taxon>Bacteria</taxon>
        <taxon>Bacillati</taxon>
        <taxon>Bacillota</taxon>
        <taxon>Tissierellia</taxon>
        <taxon>Tissierellales</taxon>
        <taxon>Gottschalkiaceae</taxon>
        <taxon>Gottschalkia</taxon>
    </lineage>
</organism>
<gene>
    <name evidence="2" type="ORF">CLPU_14c00480</name>
</gene>
<name>A0A0L0W8M2_GOTPU</name>
<comment type="caution">
    <text evidence="2">The sequence shown here is derived from an EMBL/GenBank/DDBJ whole genome shotgun (WGS) entry which is preliminary data.</text>
</comment>
<dbReference type="EMBL" id="LGSS01000014">
    <property type="protein sequence ID" value="KNF07630.1"/>
    <property type="molecule type" value="Genomic_DNA"/>
</dbReference>
<proteinExistence type="predicted"/>
<feature type="domain" description="Helix-turn-helix" evidence="1">
    <location>
        <begin position="5"/>
        <end position="55"/>
    </location>
</feature>
<dbReference type="OrthoDB" id="26294at2"/>
<accession>A0A0L0W8M2</accession>
<dbReference type="InterPro" id="IPR010093">
    <property type="entry name" value="SinI_DNA-bd"/>
</dbReference>
<dbReference type="NCBIfam" id="TIGR01764">
    <property type="entry name" value="excise"/>
    <property type="match status" value="1"/>
</dbReference>
<sequence length="170" mass="19759">MENQFYTIDKVAEILGMHHKTIRKFIREGKLGANKVGKQWRISVHDLSVFMERNSVNINDKKISKESNIDFHTNEEVGDIIKKKINVSTVVDINNVDKDEYFRISNTLIAIMNCKDPKMGKSTINMKYDDKENRLRVMLWGGIKFIEDMLSSISLLLEQNDLQGEKHDEL</sequence>
<evidence type="ECO:0000313" key="3">
    <source>
        <dbReference type="Proteomes" id="UP000037267"/>
    </source>
</evidence>
<dbReference type="RefSeq" id="WP_050356067.1">
    <property type="nucleotide sequence ID" value="NZ_LGSS01000014.1"/>
</dbReference>
<dbReference type="STRING" id="1503.CLPU_14c00480"/>
<dbReference type="AlphaFoldDB" id="A0A0L0W8M2"/>
<dbReference type="InterPro" id="IPR041657">
    <property type="entry name" value="HTH_17"/>
</dbReference>
<evidence type="ECO:0000259" key="1">
    <source>
        <dbReference type="Pfam" id="PF12728"/>
    </source>
</evidence>
<dbReference type="Pfam" id="PF12728">
    <property type="entry name" value="HTH_17"/>
    <property type="match status" value="1"/>
</dbReference>
<keyword evidence="3" id="KW-1185">Reference proteome</keyword>
<evidence type="ECO:0000313" key="2">
    <source>
        <dbReference type="EMBL" id="KNF07630.1"/>
    </source>
</evidence>